<dbReference type="Proteomes" id="UP000053617">
    <property type="component" value="Unassembled WGS sequence"/>
</dbReference>
<protein>
    <recommendedName>
        <fullName evidence="5">L-ornithine N(5)-oxygenase</fullName>
    </recommendedName>
</protein>
<sequence length="578" mass="64362">MIMAGPDHSTEFHLQDRPVDEGREIRATIIGAGVSGICVYIRLLQYIPNIRVTILEKNPSVGGTWYENRYPGVACDIPSHVYQYTFEPNTRWTKYFSGGAEILEYVKCVAKKYKVDQKVHYDTKVTGATWNSDAGIWSVDTESVAPDGGKIKEKLDSEVLINATGILNNWKWPDIPGLHDFEGKLQHSANWDASWDYSNQRVALLGCGSSAIQMLPRLQAKCTSVYNFVRGGTWISQPFGSTFTAEALAAGNEPGNYTYTADELEKFSSDPKFYKDFRKAMERAINMDYPCLFPGSAEELSGTQAIKANMKSKLAPKPGLYEALEPRFVPGCRRLTPGPGYLEALTQDNVHFIKTPITKVLKNSVVTSDGKEWEIDAIACATGFDTSFMPPFPIVGRHGVHMRDKWSKHASAYMSHSVPGFPNYFIVGGPNSATGGGSLLIIFESIIGYIVKAVSKISREHLRSMEAKETALASWQGYLDKYFPRTVHVDACTSWYKVNDKITGLWPGSSLHARASLLNPRWEDYVYESLPGHDPLEWLGNGWTVADAERGDLSFYLDEVDYPPIPSDEVLARQPGQS</sequence>
<dbReference type="AlphaFoldDB" id="A0A0D2IUR8"/>
<dbReference type="InterPro" id="IPR051209">
    <property type="entry name" value="FAD-bind_Monooxygenase_sf"/>
</dbReference>
<dbReference type="RefSeq" id="XP_013276980.1">
    <property type="nucleotide sequence ID" value="XM_013421526.1"/>
</dbReference>
<keyword evidence="4" id="KW-1185">Reference proteome</keyword>
<organism evidence="3 4">
    <name type="scientific">Rhinocladiella mackenziei CBS 650.93</name>
    <dbReference type="NCBI Taxonomy" id="1442369"/>
    <lineage>
        <taxon>Eukaryota</taxon>
        <taxon>Fungi</taxon>
        <taxon>Dikarya</taxon>
        <taxon>Ascomycota</taxon>
        <taxon>Pezizomycotina</taxon>
        <taxon>Eurotiomycetes</taxon>
        <taxon>Chaetothyriomycetidae</taxon>
        <taxon>Chaetothyriales</taxon>
        <taxon>Herpotrichiellaceae</taxon>
        <taxon>Rhinocladiella</taxon>
    </lineage>
</organism>
<evidence type="ECO:0000313" key="3">
    <source>
        <dbReference type="EMBL" id="KIX09844.1"/>
    </source>
</evidence>
<comment type="similarity">
    <text evidence="2">Belongs to the FAD-binding monooxygenase family.</text>
</comment>
<evidence type="ECO:0000256" key="1">
    <source>
        <dbReference type="ARBA" id="ARBA00001974"/>
    </source>
</evidence>
<dbReference type="VEuPathDB" id="FungiDB:Z518_00925"/>
<gene>
    <name evidence="3" type="ORF">Z518_00925</name>
</gene>
<accession>A0A0D2IUR8</accession>
<dbReference type="Gene3D" id="3.50.50.60">
    <property type="entry name" value="FAD/NAD(P)-binding domain"/>
    <property type="match status" value="2"/>
</dbReference>
<dbReference type="InterPro" id="IPR036188">
    <property type="entry name" value="FAD/NAD-bd_sf"/>
</dbReference>
<dbReference type="EMBL" id="KN847475">
    <property type="protein sequence ID" value="KIX09844.1"/>
    <property type="molecule type" value="Genomic_DNA"/>
</dbReference>
<dbReference type="PANTHER" id="PTHR42877">
    <property type="entry name" value="L-ORNITHINE N(5)-MONOOXYGENASE-RELATED"/>
    <property type="match status" value="1"/>
</dbReference>
<dbReference type="GeneID" id="25288996"/>
<dbReference type="PANTHER" id="PTHR42877:SF7">
    <property type="entry name" value="FLAVIN-BINDING MONOOXYGENASE-RELATED"/>
    <property type="match status" value="1"/>
</dbReference>
<proteinExistence type="inferred from homology"/>
<dbReference type="SUPFAM" id="SSF51905">
    <property type="entry name" value="FAD/NAD(P)-binding domain"/>
    <property type="match status" value="1"/>
</dbReference>
<dbReference type="Pfam" id="PF13450">
    <property type="entry name" value="NAD_binding_8"/>
    <property type="match status" value="1"/>
</dbReference>
<reference evidence="3 4" key="1">
    <citation type="submission" date="2015-01" db="EMBL/GenBank/DDBJ databases">
        <title>The Genome Sequence of Rhinocladiella mackenzie CBS 650.93.</title>
        <authorList>
            <consortium name="The Broad Institute Genomics Platform"/>
            <person name="Cuomo C."/>
            <person name="de Hoog S."/>
            <person name="Gorbushina A."/>
            <person name="Stielow B."/>
            <person name="Teixiera M."/>
            <person name="Abouelleil A."/>
            <person name="Chapman S.B."/>
            <person name="Priest M."/>
            <person name="Young S.K."/>
            <person name="Wortman J."/>
            <person name="Nusbaum C."/>
            <person name="Birren B."/>
        </authorList>
    </citation>
    <scope>NUCLEOTIDE SEQUENCE [LARGE SCALE GENOMIC DNA]</scope>
    <source>
        <strain evidence="3 4">CBS 650.93</strain>
    </source>
</reference>
<name>A0A0D2IUR8_9EURO</name>
<comment type="cofactor">
    <cofactor evidence="1">
        <name>FAD</name>
        <dbReference type="ChEBI" id="CHEBI:57692"/>
    </cofactor>
</comment>
<evidence type="ECO:0000256" key="2">
    <source>
        <dbReference type="ARBA" id="ARBA00010139"/>
    </source>
</evidence>
<evidence type="ECO:0008006" key="5">
    <source>
        <dbReference type="Google" id="ProtNLM"/>
    </source>
</evidence>
<dbReference type="OrthoDB" id="4130824at2759"/>
<dbReference type="HOGENOM" id="CLU_006937_6_1_1"/>
<evidence type="ECO:0000313" key="4">
    <source>
        <dbReference type="Proteomes" id="UP000053617"/>
    </source>
</evidence>